<sequence>MNVMGLGGNNAGWQVPPSFHLWKFECKRIHRCSTGADCSSLPQRLDQPRIRQELQRSTFNNIMLKFSPGLLLNQICHQSNMYGISWAHV</sequence>
<comment type="caution">
    <text evidence="1">The sequence shown here is derived from an EMBL/GenBank/DDBJ whole genome shotgun (WGS) entry which is preliminary data.</text>
</comment>
<evidence type="ECO:0000313" key="2">
    <source>
        <dbReference type="Proteomes" id="UP001168821"/>
    </source>
</evidence>
<evidence type="ECO:0000313" key="1">
    <source>
        <dbReference type="EMBL" id="KAJ3646506.1"/>
    </source>
</evidence>
<name>A0AA38M7Q5_9CUCU</name>
<dbReference type="AlphaFoldDB" id="A0AA38M7Q5"/>
<reference evidence="1" key="1">
    <citation type="journal article" date="2023" name="G3 (Bethesda)">
        <title>Whole genome assemblies of Zophobas morio and Tenebrio molitor.</title>
        <authorList>
            <person name="Kaur S."/>
            <person name="Stinson S.A."/>
            <person name="diCenzo G.C."/>
        </authorList>
    </citation>
    <scope>NUCLEOTIDE SEQUENCE</scope>
    <source>
        <strain evidence="1">QUZm001</strain>
    </source>
</reference>
<dbReference type="Proteomes" id="UP001168821">
    <property type="component" value="Unassembled WGS sequence"/>
</dbReference>
<organism evidence="1 2">
    <name type="scientific">Zophobas morio</name>
    <dbReference type="NCBI Taxonomy" id="2755281"/>
    <lineage>
        <taxon>Eukaryota</taxon>
        <taxon>Metazoa</taxon>
        <taxon>Ecdysozoa</taxon>
        <taxon>Arthropoda</taxon>
        <taxon>Hexapoda</taxon>
        <taxon>Insecta</taxon>
        <taxon>Pterygota</taxon>
        <taxon>Neoptera</taxon>
        <taxon>Endopterygota</taxon>
        <taxon>Coleoptera</taxon>
        <taxon>Polyphaga</taxon>
        <taxon>Cucujiformia</taxon>
        <taxon>Tenebrionidae</taxon>
        <taxon>Zophobas</taxon>
    </lineage>
</organism>
<accession>A0AA38M7Q5</accession>
<gene>
    <name evidence="1" type="ORF">Zmor_024091</name>
</gene>
<proteinExistence type="predicted"/>
<protein>
    <submittedName>
        <fullName evidence="1">Uncharacterized protein</fullName>
    </submittedName>
</protein>
<dbReference type="EMBL" id="JALNTZ010000007">
    <property type="protein sequence ID" value="KAJ3646506.1"/>
    <property type="molecule type" value="Genomic_DNA"/>
</dbReference>
<keyword evidence="2" id="KW-1185">Reference proteome</keyword>